<dbReference type="Pfam" id="PF03446">
    <property type="entry name" value="NAD_binding_2"/>
    <property type="match status" value="1"/>
</dbReference>
<dbReference type="GO" id="GO:0016491">
    <property type="term" value="F:oxidoreductase activity"/>
    <property type="evidence" value="ECO:0007669"/>
    <property type="project" value="UniProtKB-KW"/>
</dbReference>
<dbReference type="InterPro" id="IPR006115">
    <property type="entry name" value="6PGDH_NADP-bd"/>
</dbReference>
<keyword evidence="2" id="KW-0560">Oxidoreductase</keyword>
<feature type="domain" description="6-phosphogluconate dehydrogenase NADP-binding" evidence="4">
    <location>
        <begin position="7"/>
        <end position="158"/>
    </location>
</feature>
<feature type="chain" id="PRO_5015481089" evidence="3">
    <location>
        <begin position="21"/>
        <end position="287"/>
    </location>
</feature>
<feature type="domain" description="NADPH-dependent reductive aminase-like C-terminal" evidence="5">
    <location>
        <begin position="160"/>
        <end position="283"/>
    </location>
</feature>
<sequence>MTDLPAVTVLGLGPMGRALAAALAASGHPTTVWNRSPGKADGLAAREAASLADAVHASPVVLACLVDYAALTSALEPLRADWGDRVLVNLGSGTPAQARATTGWAAARGIAYLDGAILTPTPTIGTPAAVVLCSGGPDVHAAAAGTLASLGGTTTHLGDDPGLANAYDVALLDLFATAVHGVVHAFALAAAEHVPATALAPFATGIGALLPEMITRFARQLDGGTHPGDRSTIASAGSAIRHVTATARGHGLDTGALTAAGAVIDRAIADGHGADGLSRLTRTLLGA</sequence>
<dbReference type="GO" id="GO:0050661">
    <property type="term" value="F:NADP binding"/>
    <property type="evidence" value="ECO:0007669"/>
    <property type="project" value="InterPro"/>
</dbReference>
<dbReference type="PANTHER" id="PTHR43580:SF2">
    <property type="entry name" value="CYTOKINE-LIKE NUCLEAR FACTOR N-PAC"/>
    <property type="match status" value="1"/>
</dbReference>
<keyword evidence="3" id="KW-0732">Signal</keyword>
<dbReference type="SUPFAM" id="SSF51735">
    <property type="entry name" value="NAD(P)-binding Rossmann-fold domains"/>
    <property type="match status" value="1"/>
</dbReference>
<dbReference type="Gene3D" id="3.40.50.720">
    <property type="entry name" value="NAD(P)-binding Rossmann-like Domain"/>
    <property type="match status" value="1"/>
</dbReference>
<dbReference type="Proteomes" id="UP000239494">
    <property type="component" value="Unassembled WGS sequence"/>
</dbReference>
<dbReference type="AlphaFoldDB" id="A0A2T0TI17"/>
<dbReference type="PIRSF" id="PIRSF000103">
    <property type="entry name" value="HIBADH"/>
    <property type="match status" value="1"/>
</dbReference>
<reference evidence="6 7" key="1">
    <citation type="submission" date="2018-03" db="EMBL/GenBank/DDBJ databases">
        <title>Genomic Encyclopedia of Archaeal and Bacterial Type Strains, Phase II (KMG-II): from individual species to whole genera.</title>
        <authorList>
            <person name="Goeker M."/>
        </authorList>
    </citation>
    <scope>NUCLEOTIDE SEQUENCE [LARGE SCALE GENOMIC DNA]</scope>
    <source>
        <strain evidence="6 7">DSM 44720</strain>
    </source>
</reference>
<protein>
    <submittedName>
        <fullName evidence="6">3-hydroxyisobutyrate dehydrogenase-like beta-hydroxyacid dehydrogenase</fullName>
    </submittedName>
</protein>
<evidence type="ECO:0000259" key="5">
    <source>
        <dbReference type="Pfam" id="PF21761"/>
    </source>
</evidence>
<accession>A0A2T0TI17</accession>
<keyword evidence="7" id="KW-1185">Reference proteome</keyword>
<comment type="similarity">
    <text evidence="1">Belongs to the HIBADH-related family.</text>
</comment>
<comment type="caution">
    <text evidence="6">The sequence shown here is derived from an EMBL/GenBank/DDBJ whole genome shotgun (WGS) entry which is preliminary data.</text>
</comment>
<dbReference type="Gene3D" id="1.10.1040.10">
    <property type="entry name" value="N-(1-d-carboxylethyl)-l-norvaline Dehydrogenase, domain 2"/>
    <property type="match status" value="1"/>
</dbReference>
<dbReference type="RefSeq" id="WP_106186768.1">
    <property type="nucleotide sequence ID" value="NZ_PVTF01000002.1"/>
</dbReference>
<feature type="signal peptide" evidence="3">
    <location>
        <begin position="1"/>
        <end position="20"/>
    </location>
</feature>
<evidence type="ECO:0000256" key="3">
    <source>
        <dbReference type="SAM" id="SignalP"/>
    </source>
</evidence>
<dbReference type="Pfam" id="PF21761">
    <property type="entry name" value="RedAm-like_C"/>
    <property type="match status" value="1"/>
</dbReference>
<evidence type="ECO:0000256" key="1">
    <source>
        <dbReference type="ARBA" id="ARBA00009080"/>
    </source>
</evidence>
<evidence type="ECO:0000313" key="6">
    <source>
        <dbReference type="EMBL" id="PRY45251.1"/>
    </source>
</evidence>
<evidence type="ECO:0000256" key="2">
    <source>
        <dbReference type="ARBA" id="ARBA00023002"/>
    </source>
</evidence>
<organism evidence="6 7">
    <name type="scientific">Umezawaea tangerina</name>
    <dbReference type="NCBI Taxonomy" id="84725"/>
    <lineage>
        <taxon>Bacteria</taxon>
        <taxon>Bacillati</taxon>
        <taxon>Actinomycetota</taxon>
        <taxon>Actinomycetes</taxon>
        <taxon>Pseudonocardiales</taxon>
        <taxon>Pseudonocardiaceae</taxon>
        <taxon>Umezawaea</taxon>
    </lineage>
</organism>
<dbReference type="OrthoDB" id="9135493at2"/>
<dbReference type="InterPro" id="IPR051265">
    <property type="entry name" value="HIBADH-related_NP60_sf"/>
</dbReference>
<dbReference type="EMBL" id="PVTF01000002">
    <property type="protein sequence ID" value="PRY45251.1"/>
    <property type="molecule type" value="Genomic_DNA"/>
</dbReference>
<evidence type="ECO:0000313" key="7">
    <source>
        <dbReference type="Proteomes" id="UP000239494"/>
    </source>
</evidence>
<proteinExistence type="inferred from homology"/>
<dbReference type="InterPro" id="IPR048666">
    <property type="entry name" value="RedAm-like_C"/>
</dbReference>
<gene>
    <name evidence="6" type="ORF">CLV43_102816</name>
</gene>
<dbReference type="InterPro" id="IPR036291">
    <property type="entry name" value="NAD(P)-bd_dom_sf"/>
</dbReference>
<dbReference type="PANTHER" id="PTHR43580">
    <property type="entry name" value="OXIDOREDUCTASE GLYR1-RELATED"/>
    <property type="match status" value="1"/>
</dbReference>
<dbReference type="InterPro" id="IPR015815">
    <property type="entry name" value="HIBADH-related"/>
</dbReference>
<dbReference type="InterPro" id="IPR013328">
    <property type="entry name" value="6PGD_dom2"/>
</dbReference>
<evidence type="ECO:0000259" key="4">
    <source>
        <dbReference type="Pfam" id="PF03446"/>
    </source>
</evidence>
<name>A0A2T0TI17_9PSEU</name>